<evidence type="ECO:0000256" key="9">
    <source>
        <dbReference type="RuleBase" id="RU363032"/>
    </source>
</evidence>
<evidence type="ECO:0000256" key="2">
    <source>
        <dbReference type="ARBA" id="ARBA00022448"/>
    </source>
</evidence>
<proteinExistence type="inferred from homology"/>
<comment type="caution">
    <text evidence="11">The sequence shown here is derived from an EMBL/GenBank/DDBJ whole genome shotgun (WGS) entry which is preliminary data.</text>
</comment>
<feature type="domain" description="ABC transmembrane type-1" evidence="10">
    <location>
        <begin position="73"/>
        <end position="301"/>
    </location>
</feature>
<feature type="transmembrane region" description="Helical" evidence="9">
    <location>
        <begin position="71"/>
        <end position="97"/>
    </location>
</feature>
<comment type="similarity">
    <text evidence="8">Belongs to the binding-protein-dependent transport system permease family. OppBC subfamily.</text>
</comment>
<comment type="subcellular location">
    <subcellularLocation>
        <location evidence="1">Cell inner membrane</location>
        <topology evidence="1">Multi-pass membrane protein</topology>
    </subcellularLocation>
    <subcellularLocation>
        <location evidence="9">Cell membrane</location>
        <topology evidence="9">Multi-pass membrane protein</topology>
    </subcellularLocation>
</comment>
<dbReference type="InterPro" id="IPR035906">
    <property type="entry name" value="MetI-like_sf"/>
</dbReference>
<feature type="transmembrane region" description="Helical" evidence="9">
    <location>
        <begin position="9"/>
        <end position="27"/>
    </location>
</feature>
<evidence type="ECO:0000313" key="12">
    <source>
        <dbReference type="Proteomes" id="UP000031671"/>
    </source>
</evidence>
<feature type="transmembrane region" description="Helical" evidence="9">
    <location>
        <begin position="109"/>
        <end position="133"/>
    </location>
</feature>
<keyword evidence="4" id="KW-0997">Cell inner membrane</keyword>
<reference evidence="11 12" key="1">
    <citation type="submission" date="2015-01" db="EMBL/GenBank/DDBJ databases">
        <title>Vibrio sp. C1 JCM 19231 whole genome shotgun sequence.</title>
        <authorList>
            <person name="Sawabe T."/>
            <person name="Meirelles P."/>
            <person name="Feng G."/>
            <person name="Sayaka M."/>
            <person name="Hattori M."/>
            <person name="Ohkuma M."/>
        </authorList>
    </citation>
    <scope>NUCLEOTIDE SEQUENCE [LARGE SCALE GENOMIC DNA]</scope>
    <source>
        <strain evidence="12">JCM 19231</strain>
    </source>
</reference>
<evidence type="ECO:0000313" key="11">
    <source>
        <dbReference type="EMBL" id="GAM59661.1"/>
    </source>
</evidence>
<feature type="transmembrane region" description="Helical" evidence="9">
    <location>
        <begin position="173"/>
        <end position="192"/>
    </location>
</feature>
<sequence length="320" mass="35934">MFIYTIRRLNLFIITLLILSLVGYSILRLDATSPWAIEDFWPGWQEYISQLLQLNLGTNANGEPIFEEVRIVFSATLELCLLAFILALSIGIPLGTVAGVRMNKWSDRIISFFSMAGYSAPLFWVALLLVMLFSLELEWLPISGRYNLLYDIDHITGFALVDAWLSDSPNREAAFASVLKHLILPAFVLALAPTTQFIRLMRASVAEVISKNYIRVAKIKGLSKLEIMFQHVLRNAIPPIIPMIGVQLSSMLTFAIITESIFNWPGIGRYLLDALATRDYVAIQAGVMVVATFVLATQILSELVGTIINPLARKEWYAKY</sequence>
<evidence type="ECO:0000256" key="5">
    <source>
        <dbReference type="ARBA" id="ARBA00022692"/>
    </source>
</evidence>
<dbReference type="GO" id="GO:0071916">
    <property type="term" value="F:dipeptide transmembrane transporter activity"/>
    <property type="evidence" value="ECO:0007669"/>
    <property type="project" value="TreeGrafter"/>
</dbReference>
<protein>
    <submittedName>
        <fullName evidence="11">Peptide transport system permease protein</fullName>
    </submittedName>
</protein>
<accession>A0A0B8P0B8</accession>
<keyword evidence="2 9" id="KW-0813">Transport</keyword>
<evidence type="ECO:0000256" key="3">
    <source>
        <dbReference type="ARBA" id="ARBA00022475"/>
    </source>
</evidence>
<dbReference type="Gene3D" id="1.10.3720.10">
    <property type="entry name" value="MetI-like"/>
    <property type="match status" value="1"/>
</dbReference>
<dbReference type="PROSITE" id="PS50928">
    <property type="entry name" value="ABC_TM1"/>
    <property type="match status" value="1"/>
</dbReference>
<dbReference type="GO" id="GO:0005886">
    <property type="term" value="C:plasma membrane"/>
    <property type="evidence" value="ECO:0007669"/>
    <property type="project" value="UniProtKB-SubCell"/>
</dbReference>
<reference evidence="11 12" key="2">
    <citation type="submission" date="2015-01" db="EMBL/GenBank/DDBJ databases">
        <authorList>
            <consortium name="NBRP consortium"/>
            <person name="Sawabe T."/>
            <person name="Meirelles P."/>
            <person name="Feng G."/>
            <person name="Sayaka M."/>
            <person name="Hattori M."/>
            <person name="Ohkuma M."/>
        </authorList>
    </citation>
    <scope>NUCLEOTIDE SEQUENCE [LARGE SCALE GENOMIC DNA]</scope>
    <source>
        <strain evidence="12">JCM 19231</strain>
    </source>
</reference>
<dbReference type="InterPro" id="IPR000515">
    <property type="entry name" value="MetI-like"/>
</dbReference>
<gene>
    <name evidence="11" type="ORF">JCM19231_21</name>
</gene>
<dbReference type="RefSeq" id="WP_261835371.1">
    <property type="nucleotide sequence ID" value="NZ_AP024881.1"/>
</dbReference>
<feature type="transmembrane region" description="Helical" evidence="9">
    <location>
        <begin position="240"/>
        <end position="262"/>
    </location>
</feature>
<keyword evidence="5 9" id="KW-0812">Transmembrane</keyword>
<dbReference type="PANTHER" id="PTHR43163:SF4">
    <property type="entry name" value="PUTRESCINE EXPORT SYSTEM PERMEASE PROTEIN SAPB"/>
    <property type="match status" value="1"/>
</dbReference>
<dbReference type="Proteomes" id="UP000031671">
    <property type="component" value="Unassembled WGS sequence"/>
</dbReference>
<dbReference type="CDD" id="cd06261">
    <property type="entry name" value="TM_PBP2"/>
    <property type="match status" value="1"/>
</dbReference>
<feature type="transmembrane region" description="Helical" evidence="9">
    <location>
        <begin position="282"/>
        <end position="304"/>
    </location>
</feature>
<dbReference type="PANTHER" id="PTHR43163">
    <property type="entry name" value="DIPEPTIDE TRANSPORT SYSTEM PERMEASE PROTEIN DPPB-RELATED"/>
    <property type="match status" value="1"/>
</dbReference>
<keyword evidence="3" id="KW-1003">Cell membrane</keyword>
<keyword evidence="6 9" id="KW-1133">Transmembrane helix</keyword>
<evidence type="ECO:0000256" key="6">
    <source>
        <dbReference type="ARBA" id="ARBA00022989"/>
    </source>
</evidence>
<dbReference type="SUPFAM" id="SSF161098">
    <property type="entry name" value="MetI-like"/>
    <property type="match status" value="1"/>
</dbReference>
<evidence type="ECO:0000256" key="1">
    <source>
        <dbReference type="ARBA" id="ARBA00004429"/>
    </source>
</evidence>
<evidence type="ECO:0000259" key="10">
    <source>
        <dbReference type="PROSITE" id="PS50928"/>
    </source>
</evidence>
<evidence type="ECO:0000256" key="8">
    <source>
        <dbReference type="ARBA" id="ARBA00024202"/>
    </source>
</evidence>
<evidence type="ECO:0000256" key="4">
    <source>
        <dbReference type="ARBA" id="ARBA00022519"/>
    </source>
</evidence>
<keyword evidence="7 9" id="KW-0472">Membrane</keyword>
<organism evidence="11 12">
    <name type="scientific">Vibrio ishigakensis</name>
    <dbReference type="NCBI Taxonomy" id="1481914"/>
    <lineage>
        <taxon>Bacteria</taxon>
        <taxon>Pseudomonadati</taxon>
        <taxon>Pseudomonadota</taxon>
        <taxon>Gammaproteobacteria</taxon>
        <taxon>Vibrionales</taxon>
        <taxon>Vibrionaceae</taxon>
        <taxon>Vibrio</taxon>
    </lineage>
</organism>
<dbReference type="AlphaFoldDB" id="A0A0B8P0B8"/>
<name>A0A0B8P0B8_9VIBR</name>
<evidence type="ECO:0000256" key="7">
    <source>
        <dbReference type="ARBA" id="ARBA00023136"/>
    </source>
</evidence>
<dbReference type="Pfam" id="PF00528">
    <property type="entry name" value="BPD_transp_1"/>
    <property type="match status" value="1"/>
</dbReference>
<keyword evidence="12" id="KW-1185">Reference proteome</keyword>
<dbReference type="EMBL" id="BBRZ01000188">
    <property type="protein sequence ID" value="GAM59661.1"/>
    <property type="molecule type" value="Genomic_DNA"/>
</dbReference>